<keyword evidence="3" id="KW-1185">Reference proteome</keyword>
<gene>
    <name evidence="2" type="ORF">GGQ59_000213</name>
</gene>
<sequence>MRPKEDDWEEGPARETAPEDDLVVTLNGYEGPLAVLLDLAQKQKVDLREVSVLALADQYLAFVEDARRRDLSLAADYLVMASWLTYLKSRLLLPEPQGEGDEPTGDEMAAQLAFQLQRLDAMRKAAEALTALPQAGRDVFPRGRRALKVRRETEWRAGLMDLLKAYSGVRVRTLPQVHARELPRVMTVEAARESLGRRLPGVTEWTSLAELSEGEGDLPASSIRASLFNAALEMAKAGTADMRQEGSFAPLYLRAHRD</sequence>
<reference evidence="2 3" key="1">
    <citation type="submission" date="2020-08" db="EMBL/GenBank/DDBJ databases">
        <title>Genomic Encyclopedia of Type Strains, Phase IV (KMG-IV): sequencing the most valuable type-strain genomes for metagenomic binning, comparative biology and taxonomic classification.</title>
        <authorList>
            <person name="Goeker M."/>
        </authorList>
    </citation>
    <scope>NUCLEOTIDE SEQUENCE [LARGE SCALE GENOMIC DNA]</scope>
    <source>
        <strain evidence="2 3">DSM 102850</strain>
    </source>
</reference>
<dbReference type="RefSeq" id="WP_183815032.1">
    <property type="nucleotide sequence ID" value="NZ_JACHOB010000001.1"/>
</dbReference>
<dbReference type="Proteomes" id="UP000563524">
    <property type="component" value="Unassembled WGS sequence"/>
</dbReference>
<dbReference type="InterPro" id="IPR003768">
    <property type="entry name" value="ScpA"/>
</dbReference>
<comment type="caution">
    <text evidence="2">The sequence shown here is derived from an EMBL/GenBank/DDBJ whole genome shotgun (WGS) entry which is preliminary data.</text>
</comment>
<dbReference type="PANTHER" id="PTHR33969">
    <property type="entry name" value="SEGREGATION AND CONDENSATION PROTEIN A"/>
    <property type="match status" value="1"/>
</dbReference>
<name>A0A840I0B3_9PROT</name>
<dbReference type="PANTHER" id="PTHR33969:SF2">
    <property type="entry name" value="SEGREGATION AND CONDENSATION PROTEIN A"/>
    <property type="match status" value="1"/>
</dbReference>
<dbReference type="Pfam" id="PF02616">
    <property type="entry name" value="SMC_ScpA"/>
    <property type="match status" value="1"/>
</dbReference>
<evidence type="ECO:0000256" key="1">
    <source>
        <dbReference type="ARBA" id="ARBA00044777"/>
    </source>
</evidence>
<evidence type="ECO:0000313" key="3">
    <source>
        <dbReference type="Proteomes" id="UP000563524"/>
    </source>
</evidence>
<dbReference type="Gene3D" id="6.10.250.2410">
    <property type="match status" value="1"/>
</dbReference>
<organism evidence="2 3">
    <name type="scientific">Parvularcula dongshanensis</name>
    <dbReference type="NCBI Taxonomy" id="1173995"/>
    <lineage>
        <taxon>Bacteria</taxon>
        <taxon>Pseudomonadati</taxon>
        <taxon>Pseudomonadota</taxon>
        <taxon>Alphaproteobacteria</taxon>
        <taxon>Parvularculales</taxon>
        <taxon>Parvularculaceae</taxon>
        <taxon>Parvularcula</taxon>
    </lineage>
</organism>
<protein>
    <recommendedName>
        <fullName evidence="1">Segregation and condensation protein A</fullName>
    </recommendedName>
</protein>
<accession>A0A840I0B3</accession>
<proteinExistence type="predicted"/>
<dbReference type="AlphaFoldDB" id="A0A840I0B3"/>
<evidence type="ECO:0000313" key="2">
    <source>
        <dbReference type="EMBL" id="MBB4657713.1"/>
    </source>
</evidence>
<dbReference type="EMBL" id="JACHOB010000001">
    <property type="protein sequence ID" value="MBB4657713.1"/>
    <property type="molecule type" value="Genomic_DNA"/>
</dbReference>